<comment type="caution">
    <text evidence="1">The sequence shown here is derived from an EMBL/GenBank/DDBJ whole genome shotgun (WGS) entry which is preliminary data.</text>
</comment>
<dbReference type="EMBL" id="VLLP01000001">
    <property type="protein sequence ID" value="TWJ29404.1"/>
    <property type="molecule type" value="Genomic_DNA"/>
</dbReference>
<dbReference type="GO" id="GO:0003677">
    <property type="term" value="F:DNA binding"/>
    <property type="evidence" value="ECO:0007669"/>
    <property type="project" value="InterPro"/>
</dbReference>
<sequence length="399" mass="43250">MGSIDLLPVGRRVAYWRGRRKLSQQVFADRLGKSKSWVDKVERGVRSLDKVSTLQDIAVVLRIDTAVLLGRDAEPAGVAERVEGVERIRAALSTYEIALERPAARRVLPADRLVRDVAHVWTTFQHARYPQVVDLVPELVADAQRTHAHDSGPGRVPLVEAYRVTASLLLKLGAPDVAWLAVDRAMIAATGDRVLVAAAAVQLGQVLRESGRTRMAKPVMLAAAYRIAPPVIEYGSPPELSLCGTLLVQAALAAARDGDDRAVAELIDEAAEMAAQVSDGHDHHRTGFGPTAVELARVAAAVELGDAEETVAWHERATTRDGWRWLPAEHRAAHLIDVTRAYLHTDDPINAGRILTEAHRIAPAEIRHRPAGRDVLAQVARDPAAPTRLIHLAATLGVG</sequence>
<evidence type="ECO:0000313" key="2">
    <source>
        <dbReference type="Proteomes" id="UP000319728"/>
    </source>
</evidence>
<dbReference type="Proteomes" id="UP000319728">
    <property type="component" value="Unassembled WGS sequence"/>
</dbReference>
<dbReference type="InterPro" id="IPR010982">
    <property type="entry name" value="Lambda_DNA-bd_dom_sf"/>
</dbReference>
<organism evidence="1 2">
    <name type="scientific">Micromonospora sagamiensis</name>
    <dbReference type="NCBI Taxonomy" id="47875"/>
    <lineage>
        <taxon>Bacteria</taxon>
        <taxon>Bacillati</taxon>
        <taxon>Actinomycetota</taxon>
        <taxon>Actinomycetes</taxon>
        <taxon>Micromonosporales</taxon>
        <taxon>Micromonosporaceae</taxon>
        <taxon>Micromonospora</taxon>
    </lineage>
</organism>
<dbReference type="Gene3D" id="1.10.260.40">
    <property type="entry name" value="lambda repressor-like DNA-binding domains"/>
    <property type="match status" value="1"/>
</dbReference>
<dbReference type="SMART" id="SM00530">
    <property type="entry name" value="HTH_XRE"/>
    <property type="match status" value="1"/>
</dbReference>
<evidence type="ECO:0000313" key="1">
    <source>
        <dbReference type="EMBL" id="TWJ29404.1"/>
    </source>
</evidence>
<dbReference type="SUPFAM" id="SSF47413">
    <property type="entry name" value="lambda repressor-like DNA-binding domains"/>
    <property type="match status" value="1"/>
</dbReference>
<dbReference type="CDD" id="cd00093">
    <property type="entry name" value="HTH_XRE"/>
    <property type="match status" value="1"/>
</dbReference>
<protein>
    <submittedName>
        <fullName evidence="1">Transcriptional regulator with XRE-family HTH domain</fullName>
    </submittedName>
</protein>
<reference evidence="1 2" key="1">
    <citation type="submission" date="2019-07" db="EMBL/GenBank/DDBJ databases">
        <title>R&amp;d 2014.</title>
        <authorList>
            <person name="Klenk H.-P."/>
        </authorList>
    </citation>
    <scope>NUCLEOTIDE SEQUENCE [LARGE SCALE GENOMIC DNA]</scope>
    <source>
        <strain evidence="1 2">DSM 43912</strain>
    </source>
</reference>
<dbReference type="PROSITE" id="PS50943">
    <property type="entry name" value="HTH_CROC1"/>
    <property type="match status" value="1"/>
</dbReference>
<keyword evidence="2" id="KW-1185">Reference proteome</keyword>
<proteinExistence type="predicted"/>
<dbReference type="RefSeq" id="WP_232624784.1">
    <property type="nucleotide sequence ID" value="NZ_AP023438.1"/>
</dbReference>
<dbReference type="InterPro" id="IPR001387">
    <property type="entry name" value="Cro/C1-type_HTH"/>
</dbReference>
<dbReference type="AlphaFoldDB" id="A0A562WIN8"/>
<dbReference type="Pfam" id="PF13560">
    <property type="entry name" value="HTH_31"/>
    <property type="match status" value="1"/>
</dbReference>
<accession>A0A562WIN8</accession>
<gene>
    <name evidence="1" type="ORF">JD81_02914</name>
</gene>
<name>A0A562WIN8_9ACTN</name>